<accession>A0ABV0BXY0</accession>
<keyword evidence="2" id="KW-1185">Reference proteome</keyword>
<dbReference type="EMBL" id="JBDJNQ010000006">
    <property type="protein sequence ID" value="MEN5378217.1"/>
    <property type="molecule type" value="Genomic_DNA"/>
</dbReference>
<gene>
    <name evidence="1" type="ORF">ABE541_13210</name>
</gene>
<dbReference type="SUPFAM" id="SSF49464">
    <property type="entry name" value="Carboxypeptidase regulatory domain-like"/>
    <property type="match status" value="1"/>
</dbReference>
<dbReference type="SUPFAM" id="SSF56935">
    <property type="entry name" value="Porins"/>
    <property type="match status" value="1"/>
</dbReference>
<dbReference type="RefSeq" id="WP_346581461.1">
    <property type="nucleotide sequence ID" value="NZ_JBDJLH010000001.1"/>
</dbReference>
<comment type="caution">
    <text evidence="1">The sequence shown here is derived from an EMBL/GenBank/DDBJ whole genome shotgun (WGS) entry which is preliminary data.</text>
</comment>
<evidence type="ECO:0008006" key="3">
    <source>
        <dbReference type="Google" id="ProtNLM"/>
    </source>
</evidence>
<sequence length="882" mass="100822">MRDKLFLTVIFILVSVHSFAQTVITGKLLDENQKPIPNVSVSYKKINSAALLGFSKSDAGGAFKLTIKVTDADSIQMDFNHLSYAKRSVHVVNASANYAYILKSEVRKIQEVKVSDVPVYNRKDTINYNVASFTGKQDRVIGDIIKKLPGVEMRGGQIFYQGEPIQQYRVNGLDMMGGRYGIINQNLPADAVLKVQILENHQPIKMLDKLVFSNRATLNLQLKKFTTTGTGKIGLGATPALWDGNITPMTFAKTFQILNSFQTNNIGDDVSQQLKPFYSGTGYFSSRSSFSDGPTYLSIRDVATPGFDQKKWLDNQIFLVSSNMIQKLKSGLEVKGNFSYFHDNRKRQGTTTTQYFTNKEVIQNQEVVDNSYGVDELNIGVLVEKNESNIYLRNSTNYRKQWNNSVGNILFNEDTPIHQDKKFSDEAFLNSFSLGRFIGKQLVNITSTIEWHSTPQRLSVNPGQFESLINEGKPYDRMGQIVRFKSFNFENGLSLSRKIKRWTFSPSIHLNYNSSKLNSHIEIQDQEDVRKLDTGYFNDMNSAQMQLRMALQIGKEVRKFRYSFNLPFSQYYYNVKQQGVQRLKNEFRSSWNPSASMTYLINSKNSLGTNLSGGRNFGGLDNFYNGYIISQYRSIQKYDARLLKDENLSTGINYEYKNTLKAHFANLGYNVSMSWRDYMFNTVLDSLGRSTTSINNRDAQSLSQGIKGGLSKLFISIKTVAKMSGNLSWSTSDYLLNEALVKQHVNSQSLTFELINSSSSMISGDYRVSMGRTHNRLADGLSNELLYNNHFFNLVFVPHERHLITLSNSLYGNNVKAQKSQYFMDATYRFRLTRWRTDLELTASNILNNRNYLQQFSSDYELIQSYFELRPRQFLIAMRFKI</sequence>
<evidence type="ECO:0000313" key="2">
    <source>
        <dbReference type="Proteomes" id="UP001409291"/>
    </source>
</evidence>
<name>A0ABV0BXY0_9SPHI</name>
<dbReference type="Proteomes" id="UP001409291">
    <property type="component" value="Unassembled WGS sequence"/>
</dbReference>
<evidence type="ECO:0000313" key="1">
    <source>
        <dbReference type="EMBL" id="MEN5378217.1"/>
    </source>
</evidence>
<dbReference type="InterPro" id="IPR008969">
    <property type="entry name" value="CarboxyPept-like_regulatory"/>
</dbReference>
<protein>
    <recommendedName>
        <fullName evidence="3">TonB-dependent receptor</fullName>
    </recommendedName>
</protein>
<proteinExistence type="predicted"/>
<organism evidence="1 2">
    <name type="scientific">Sphingobacterium kitahiroshimense</name>
    <dbReference type="NCBI Taxonomy" id="470446"/>
    <lineage>
        <taxon>Bacteria</taxon>
        <taxon>Pseudomonadati</taxon>
        <taxon>Bacteroidota</taxon>
        <taxon>Sphingobacteriia</taxon>
        <taxon>Sphingobacteriales</taxon>
        <taxon>Sphingobacteriaceae</taxon>
        <taxon>Sphingobacterium</taxon>
    </lineage>
</organism>
<reference evidence="1 2" key="1">
    <citation type="submission" date="2024-04" db="EMBL/GenBank/DDBJ databases">
        <title>WGS of bacteria from Torrens River.</title>
        <authorList>
            <person name="Wyrsch E.R."/>
            <person name="Drigo B."/>
        </authorList>
    </citation>
    <scope>NUCLEOTIDE SEQUENCE [LARGE SCALE GENOMIC DNA]</scope>
    <source>
        <strain evidence="1 2">TWI391</strain>
    </source>
</reference>